<feature type="compositionally biased region" description="Polar residues" evidence="1">
    <location>
        <begin position="884"/>
        <end position="894"/>
    </location>
</feature>
<feature type="compositionally biased region" description="Polar residues" evidence="1">
    <location>
        <begin position="198"/>
        <end position="210"/>
    </location>
</feature>
<gene>
    <name evidence="2" type="ORF">BDV98DRAFT_575743</name>
</gene>
<feature type="compositionally biased region" description="Low complexity" evidence="1">
    <location>
        <begin position="1110"/>
        <end position="1135"/>
    </location>
</feature>
<feature type="compositionally biased region" description="Low complexity" evidence="1">
    <location>
        <begin position="326"/>
        <end position="346"/>
    </location>
</feature>
<evidence type="ECO:0000256" key="1">
    <source>
        <dbReference type="SAM" id="MobiDB-lite"/>
    </source>
</evidence>
<protein>
    <submittedName>
        <fullName evidence="2">Uncharacterized protein</fullName>
    </submittedName>
</protein>
<feature type="compositionally biased region" description="Polar residues" evidence="1">
    <location>
        <begin position="779"/>
        <end position="794"/>
    </location>
</feature>
<dbReference type="OrthoDB" id="298939at2759"/>
<feature type="compositionally biased region" description="Low complexity" evidence="1">
    <location>
        <begin position="763"/>
        <end position="775"/>
    </location>
</feature>
<evidence type="ECO:0000313" key="2">
    <source>
        <dbReference type="EMBL" id="TFK96710.1"/>
    </source>
</evidence>
<feature type="region of interest" description="Disordered" evidence="1">
    <location>
        <begin position="744"/>
        <end position="902"/>
    </location>
</feature>
<evidence type="ECO:0000313" key="3">
    <source>
        <dbReference type="Proteomes" id="UP000305067"/>
    </source>
</evidence>
<feature type="region of interest" description="Disordered" evidence="1">
    <location>
        <begin position="543"/>
        <end position="651"/>
    </location>
</feature>
<dbReference type="STRING" id="1884261.A0A5C3Q8L1"/>
<feature type="compositionally biased region" description="Polar residues" evidence="1">
    <location>
        <begin position="1303"/>
        <end position="1314"/>
    </location>
</feature>
<feature type="compositionally biased region" description="Basic and acidic residues" evidence="1">
    <location>
        <begin position="745"/>
        <end position="759"/>
    </location>
</feature>
<keyword evidence="3" id="KW-1185">Reference proteome</keyword>
<feature type="compositionally biased region" description="Basic and acidic residues" evidence="1">
    <location>
        <begin position="1079"/>
        <end position="1107"/>
    </location>
</feature>
<accession>A0A5C3Q8L1</accession>
<feature type="compositionally biased region" description="Polar residues" evidence="1">
    <location>
        <begin position="430"/>
        <end position="447"/>
    </location>
</feature>
<reference evidence="2 3" key="1">
    <citation type="journal article" date="2019" name="Nat. Ecol. Evol.">
        <title>Megaphylogeny resolves global patterns of mushroom evolution.</title>
        <authorList>
            <person name="Varga T."/>
            <person name="Krizsan K."/>
            <person name="Foldi C."/>
            <person name="Dima B."/>
            <person name="Sanchez-Garcia M."/>
            <person name="Sanchez-Ramirez S."/>
            <person name="Szollosi G.J."/>
            <person name="Szarkandi J.G."/>
            <person name="Papp V."/>
            <person name="Albert L."/>
            <person name="Andreopoulos W."/>
            <person name="Angelini C."/>
            <person name="Antonin V."/>
            <person name="Barry K.W."/>
            <person name="Bougher N.L."/>
            <person name="Buchanan P."/>
            <person name="Buyck B."/>
            <person name="Bense V."/>
            <person name="Catcheside P."/>
            <person name="Chovatia M."/>
            <person name="Cooper J."/>
            <person name="Damon W."/>
            <person name="Desjardin D."/>
            <person name="Finy P."/>
            <person name="Geml J."/>
            <person name="Haridas S."/>
            <person name="Hughes K."/>
            <person name="Justo A."/>
            <person name="Karasinski D."/>
            <person name="Kautmanova I."/>
            <person name="Kiss B."/>
            <person name="Kocsube S."/>
            <person name="Kotiranta H."/>
            <person name="LaButti K.M."/>
            <person name="Lechner B.E."/>
            <person name="Liimatainen K."/>
            <person name="Lipzen A."/>
            <person name="Lukacs Z."/>
            <person name="Mihaltcheva S."/>
            <person name="Morgado L.N."/>
            <person name="Niskanen T."/>
            <person name="Noordeloos M.E."/>
            <person name="Ohm R.A."/>
            <person name="Ortiz-Santana B."/>
            <person name="Ovrebo C."/>
            <person name="Racz N."/>
            <person name="Riley R."/>
            <person name="Savchenko A."/>
            <person name="Shiryaev A."/>
            <person name="Soop K."/>
            <person name="Spirin V."/>
            <person name="Szebenyi C."/>
            <person name="Tomsovsky M."/>
            <person name="Tulloss R.E."/>
            <person name="Uehling J."/>
            <person name="Grigoriev I.V."/>
            <person name="Vagvolgyi C."/>
            <person name="Papp T."/>
            <person name="Martin F.M."/>
            <person name="Miettinen O."/>
            <person name="Hibbett D.S."/>
            <person name="Nagy L.G."/>
        </authorList>
    </citation>
    <scope>NUCLEOTIDE SEQUENCE [LARGE SCALE GENOMIC DNA]</scope>
    <source>
        <strain evidence="2 3">CBS 309.79</strain>
    </source>
</reference>
<feature type="compositionally biased region" description="Pro residues" evidence="1">
    <location>
        <begin position="937"/>
        <end position="949"/>
    </location>
</feature>
<feature type="region of interest" description="Disordered" evidence="1">
    <location>
        <begin position="984"/>
        <end position="1019"/>
    </location>
</feature>
<feature type="compositionally biased region" description="Low complexity" evidence="1">
    <location>
        <begin position="1208"/>
        <end position="1249"/>
    </location>
</feature>
<feature type="compositionally biased region" description="Polar residues" evidence="1">
    <location>
        <begin position="612"/>
        <end position="625"/>
    </location>
</feature>
<proteinExistence type="predicted"/>
<dbReference type="Proteomes" id="UP000305067">
    <property type="component" value="Unassembled WGS sequence"/>
</dbReference>
<sequence length="1416" mass="146872">MGLGSKDITLDIPVTVVHPAALPSLPPDDPYPNLAQMHTGIPMSYTPGPLSHTPAPMFHTPVPMSHTPVPMSHTPIPMSLTPSHTPQPYHSPDLYSQQQAYYSHGAGYAGGGAGQTGAGYAPQPFVDGGQVYFPPPPGTYDAGMGMGLPMPPYGLPGHGHGRGSPVHGHGSPDHSHPISRAGTPQPHAHFDQARAHTPGSQPHTPTSQTPAPHAQSYYLQHPSQVPHQHPSQVQHQHQSQVHPSQVQHHPSQVQHHPSQVQYQYQYHDTPPRPTSAGGQSVHMLPLVDASPRGMGQSRGAGGAQPGSPLHPHSHSTEPVTAYHNVPPTTTNISSTSTSNAPPTSNKPDPDLGEEGTGQRASRFTRALHEARRNRSVSPARRRYPVGVGGVGEVVGVVLGSENETMESGAGMMGSGSGTGSAAAVWRDMPPSTSSINAANPINGSGNVQFPPYQAPALSQSQSQQPPPPHPRTHTLSLSIPSSALYSPRPILSPKQSFSAERGVPRSEKVEELERMAERIVEGQEGEGVGMSASGVAVGMKRAVSGDMDKTLPGPPVPSSKPVSVASRPRADEYFKAEAPDHDIGMGTAASSPPPTPLTPTITAIKKRPSPPKVSSTSTAPTSSLEKPSSSKPTTVSPKPTPVTSLLSVGRTESGLDALERRLLQQVGTKKVDGEERRRDVRDILAPGVVSTATPGVVSPATPGVLSPATPGVPSPVLGGVVSPVLSDAGAEVGSGGGSVVFVGSGRHDAASKPKDDHQVVHVPTRPRTKPITIPEPKSPQASDESAISSLTLAGQATADFGGDDEQDQDGLTHRGGKSNKSFGGDGGRITPQPMPEVPPPPASVSGSEGNPRHRKHSHHHHRHHDHDRSSGSGGHKHKKRGSKTESASGGSQQQHLKKAAKGRVAAWLGGVGDADALVKPEVPPSRLTSPAKSPTVDLPPPSPVVPPSPAVGVEEVLGEGALAVVGKDVGEEEEKDIKELLREQDELEASQILASAPSKPSESKPDPRSSGFVPIGTQKHKHLVNPGLTIKLSSVRNGFLIGAGNITAKIAQGKVQPFKASDPSSHARRVADMWAQRTVESEREKKKREEKEKAEKERMEKVRRERASSPAPQAKTPTPVPVKKPTAAPKPVAPTSARLTRPLGTSSGSASPLSVDHPARKVSENGAVSSKVFDVVGDPMEERRKKEAAGKTTAGLLDRTRPRPSLDTPSSTASTPVSASKSTPSSGSKPSSSNAVPTTKPTIAAKPTVGAVPATKPTNAGLAATRPAPPKASSSPAVPRKPLVKRATPPGLIKSASIPALISSSHAKPVISSTASLARPLSSPRSPPPLKVSASIPEEADPPSSKGPARKPNGAGDVTVAMNGVSAARAVFAGAATTTANATSPSPGGASVDAAPKAGLAIGQNRLRELIKKYQG</sequence>
<feature type="compositionally biased region" description="Low complexity" evidence="1">
    <location>
        <begin position="1263"/>
        <end position="1281"/>
    </location>
</feature>
<feature type="region of interest" description="Disordered" evidence="1">
    <location>
        <begin position="429"/>
        <end position="510"/>
    </location>
</feature>
<organism evidence="2 3">
    <name type="scientific">Pterulicium gracile</name>
    <dbReference type="NCBI Taxonomy" id="1884261"/>
    <lineage>
        <taxon>Eukaryota</taxon>
        <taxon>Fungi</taxon>
        <taxon>Dikarya</taxon>
        <taxon>Basidiomycota</taxon>
        <taxon>Agaricomycotina</taxon>
        <taxon>Agaricomycetes</taxon>
        <taxon>Agaricomycetidae</taxon>
        <taxon>Agaricales</taxon>
        <taxon>Pleurotineae</taxon>
        <taxon>Pterulaceae</taxon>
        <taxon>Pterulicium</taxon>
    </lineage>
</organism>
<feature type="compositionally biased region" description="Low complexity" evidence="1">
    <location>
        <begin position="220"/>
        <end position="259"/>
    </location>
</feature>
<feature type="compositionally biased region" description="Low complexity" evidence="1">
    <location>
        <begin position="450"/>
        <end position="463"/>
    </location>
</feature>
<feature type="region of interest" description="Disordered" evidence="1">
    <location>
        <begin position="151"/>
        <end position="259"/>
    </location>
</feature>
<feature type="region of interest" description="Disordered" evidence="1">
    <location>
        <begin position="288"/>
        <end position="361"/>
    </location>
</feature>
<feature type="compositionally biased region" description="Low complexity" evidence="1">
    <location>
        <begin position="626"/>
        <end position="644"/>
    </location>
</feature>
<feature type="compositionally biased region" description="Polar residues" evidence="1">
    <location>
        <begin position="1143"/>
        <end position="1152"/>
    </location>
</feature>
<feature type="compositionally biased region" description="Low complexity" evidence="1">
    <location>
        <begin position="1315"/>
        <end position="1324"/>
    </location>
</feature>
<feature type="compositionally biased region" description="Pro residues" evidence="1">
    <location>
        <begin position="832"/>
        <end position="842"/>
    </location>
</feature>
<feature type="region of interest" description="Disordered" evidence="1">
    <location>
        <begin position="914"/>
        <end position="951"/>
    </location>
</feature>
<feature type="compositionally biased region" description="Basic residues" evidence="1">
    <location>
        <begin position="852"/>
        <end position="865"/>
    </location>
</feature>
<feature type="compositionally biased region" description="Basic and acidic residues" evidence="1">
    <location>
        <begin position="568"/>
        <end position="583"/>
    </location>
</feature>
<feature type="compositionally biased region" description="Polar residues" evidence="1">
    <location>
        <begin position="473"/>
        <end position="484"/>
    </location>
</feature>
<name>A0A5C3Q8L1_9AGAR</name>
<feature type="compositionally biased region" description="Basic and acidic residues" evidence="1">
    <location>
        <begin position="1180"/>
        <end position="1189"/>
    </location>
</feature>
<dbReference type="EMBL" id="ML178856">
    <property type="protein sequence ID" value="TFK96710.1"/>
    <property type="molecule type" value="Genomic_DNA"/>
</dbReference>
<feature type="region of interest" description="Disordered" evidence="1">
    <location>
        <begin position="1303"/>
        <end position="1358"/>
    </location>
</feature>
<feature type="region of interest" description="Disordered" evidence="1">
    <location>
        <begin position="1053"/>
        <end position="1291"/>
    </location>
</feature>